<dbReference type="SMART" id="SM00523">
    <property type="entry name" value="DWA"/>
    <property type="match status" value="1"/>
</dbReference>
<dbReference type="SUPFAM" id="SSF49879">
    <property type="entry name" value="SMAD/FHA domain"/>
    <property type="match status" value="1"/>
</dbReference>
<dbReference type="GO" id="GO:0071144">
    <property type="term" value="C:heteromeric SMAD protein complex"/>
    <property type="evidence" value="ECO:0007669"/>
    <property type="project" value="TreeGrafter"/>
</dbReference>
<dbReference type="GO" id="GO:0030154">
    <property type="term" value="P:cell differentiation"/>
    <property type="evidence" value="ECO:0007669"/>
    <property type="project" value="TreeGrafter"/>
</dbReference>
<evidence type="ECO:0000256" key="7">
    <source>
        <dbReference type="RuleBase" id="RU361195"/>
    </source>
</evidence>
<dbReference type="InterPro" id="IPR001132">
    <property type="entry name" value="SMAD_dom_Dwarfin-type"/>
</dbReference>
<dbReference type="SUPFAM" id="SSF56366">
    <property type="entry name" value="SMAD MH1 domain"/>
    <property type="match status" value="1"/>
</dbReference>
<evidence type="ECO:0000256" key="2">
    <source>
        <dbReference type="ARBA" id="ARBA00022723"/>
    </source>
</evidence>
<dbReference type="Gene3D" id="2.60.200.10">
    <property type="match status" value="1"/>
</dbReference>
<evidence type="ECO:0000256" key="1">
    <source>
        <dbReference type="ARBA" id="ARBA00005545"/>
    </source>
</evidence>
<dbReference type="AlphaFoldDB" id="A0AAV7KQ54"/>
<dbReference type="FunFam" id="2.60.200.10:FF:000004">
    <property type="entry name" value="Mothers against decapentaplegic homolog"/>
    <property type="match status" value="1"/>
</dbReference>
<keyword evidence="3" id="KW-0862">Zinc</keyword>
<dbReference type="CDD" id="cd10489">
    <property type="entry name" value="MH1_SMAD_6_7"/>
    <property type="match status" value="1"/>
</dbReference>
<evidence type="ECO:0000256" key="5">
    <source>
        <dbReference type="ARBA" id="ARBA00023163"/>
    </source>
</evidence>
<dbReference type="GO" id="GO:0046872">
    <property type="term" value="F:metal ion binding"/>
    <property type="evidence" value="ECO:0007669"/>
    <property type="project" value="UniProtKB-KW"/>
</dbReference>
<evidence type="ECO:0000256" key="6">
    <source>
        <dbReference type="ARBA" id="ARBA00023242"/>
    </source>
</evidence>
<evidence type="ECO:0000259" key="8">
    <source>
        <dbReference type="PROSITE" id="PS51075"/>
    </source>
</evidence>
<proteinExistence type="inferred from homology"/>
<keyword evidence="11" id="KW-1185">Reference proteome</keyword>
<dbReference type="GO" id="GO:0006357">
    <property type="term" value="P:regulation of transcription by RNA polymerase II"/>
    <property type="evidence" value="ECO:0007669"/>
    <property type="project" value="TreeGrafter"/>
</dbReference>
<dbReference type="Gene3D" id="3.90.520.10">
    <property type="entry name" value="SMAD MH1 domain"/>
    <property type="match status" value="1"/>
</dbReference>
<dbReference type="PROSITE" id="PS51076">
    <property type="entry name" value="MH2"/>
    <property type="match status" value="1"/>
</dbReference>
<dbReference type="InterPro" id="IPR008984">
    <property type="entry name" value="SMAD_FHA_dom_sf"/>
</dbReference>
<dbReference type="PROSITE" id="PS51075">
    <property type="entry name" value="MH1"/>
    <property type="match status" value="1"/>
</dbReference>
<keyword evidence="2" id="KW-0479">Metal-binding</keyword>
<reference evidence="10" key="1">
    <citation type="journal article" date="2022" name="bioRxiv">
        <title>Sequencing and chromosome-scale assembly of the giantPleurodeles waltlgenome.</title>
        <authorList>
            <person name="Brown T."/>
            <person name="Elewa A."/>
            <person name="Iarovenko S."/>
            <person name="Subramanian E."/>
            <person name="Araus A.J."/>
            <person name="Petzold A."/>
            <person name="Susuki M."/>
            <person name="Suzuki K.-i.T."/>
            <person name="Hayashi T."/>
            <person name="Toyoda A."/>
            <person name="Oliveira C."/>
            <person name="Osipova E."/>
            <person name="Leigh N.D."/>
            <person name="Simon A."/>
            <person name="Yun M.H."/>
        </authorList>
    </citation>
    <scope>NUCLEOTIDE SEQUENCE</scope>
    <source>
        <strain evidence="10">20211129_DDA</strain>
        <tissue evidence="10">Liver</tissue>
    </source>
</reference>
<name>A0AAV7KQ54_PLEWA</name>
<evidence type="ECO:0000256" key="4">
    <source>
        <dbReference type="ARBA" id="ARBA00023015"/>
    </source>
</evidence>
<comment type="caution">
    <text evidence="10">The sequence shown here is derived from an EMBL/GenBank/DDBJ whole genome shotgun (WGS) entry which is preliminary data.</text>
</comment>
<evidence type="ECO:0000313" key="10">
    <source>
        <dbReference type="EMBL" id="KAJ1080722.1"/>
    </source>
</evidence>
<comment type="subcellular location">
    <subcellularLocation>
        <location evidence="7">Cytoplasm</location>
    </subcellularLocation>
    <subcellularLocation>
        <location evidence="7">Nucleus</location>
    </subcellularLocation>
</comment>
<keyword evidence="5 7" id="KW-0804">Transcription</keyword>
<dbReference type="EMBL" id="JANPWB010000016">
    <property type="protein sequence ID" value="KAJ1080722.1"/>
    <property type="molecule type" value="Genomic_DNA"/>
</dbReference>
<organism evidence="10 11">
    <name type="scientific">Pleurodeles waltl</name>
    <name type="common">Iberian ribbed newt</name>
    <dbReference type="NCBI Taxonomy" id="8319"/>
    <lineage>
        <taxon>Eukaryota</taxon>
        <taxon>Metazoa</taxon>
        <taxon>Chordata</taxon>
        <taxon>Craniata</taxon>
        <taxon>Vertebrata</taxon>
        <taxon>Euteleostomi</taxon>
        <taxon>Amphibia</taxon>
        <taxon>Batrachia</taxon>
        <taxon>Caudata</taxon>
        <taxon>Salamandroidea</taxon>
        <taxon>Salamandridae</taxon>
        <taxon>Pleurodelinae</taxon>
        <taxon>Pleurodeles</taxon>
    </lineage>
</organism>
<dbReference type="PANTHER" id="PTHR13703:SF67">
    <property type="entry name" value="MOTHERS AGAINST DECAPENTAPLEGIC HOMOLOG"/>
    <property type="match status" value="1"/>
</dbReference>
<dbReference type="InterPro" id="IPR036578">
    <property type="entry name" value="SMAD_MH1_sf"/>
</dbReference>
<dbReference type="GO" id="GO:0009653">
    <property type="term" value="P:anatomical structure morphogenesis"/>
    <property type="evidence" value="ECO:0007669"/>
    <property type="project" value="TreeGrafter"/>
</dbReference>
<dbReference type="InterPro" id="IPR013019">
    <property type="entry name" value="MAD_homology_MH1"/>
</dbReference>
<evidence type="ECO:0000313" key="11">
    <source>
        <dbReference type="Proteomes" id="UP001066276"/>
    </source>
</evidence>
<evidence type="ECO:0000259" key="9">
    <source>
        <dbReference type="PROSITE" id="PS51076"/>
    </source>
</evidence>
<dbReference type="SMART" id="SM00524">
    <property type="entry name" value="DWB"/>
    <property type="match status" value="1"/>
</dbReference>
<dbReference type="InterPro" id="IPR013790">
    <property type="entry name" value="Dwarfin"/>
</dbReference>
<keyword evidence="6 7" id="KW-0539">Nucleus</keyword>
<dbReference type="GO" id="GO:0070411">
    <property type="term" value="F:I-SMAD binding"/>
    <property type="evidence" value="ECO:0007669"/>
    <property type="project" value="TreeGrafter"/>
</dbReference>
<protein>
    <recommendedName>
        <fullName evidence="7">Mothers against decapentaplegic homolog</fullName>
        <shortName evidence="7">MAD homolog</shortName>
        <shortName evidence="7">Mothers against DPP homolog</shortName>
    </recommendedName>
    <alternativeName>
        <fullName evidence="7">SMAD family member</fullName>
    </alternativeName>
</protein>
<comment type="similarity">
    <text evidence="1 7">Belongs to the dwarfin/SMAD family.</text>
</comment>
<dbReference type="GO" id="GO:0140416">
    <property type="term" value="F:transcription regulator inhibitor activity"/>
    <property type="evidence" value="ECO:0007669"/>
    <property type="project" value="TreeGrafter"/>
</dbReference>
<dbReference type="PANTHER" id="PTHR13703">
    <property type="entry name" value="SMAD"/>
    <property type="match status" value="1"/>
</dbReference>
<dbReference type="GO" id="GO:0005737">
    <property type="term" value="C:cytoplasm"/>
    <property type="evidence" value="ECO:0007669"/>
    <property type="project" value="UniProtKB-SubCell"/>
</dbReference>
<keyword evidence="7" id="KW-0963">Cytoplasm</keyword>
<dbReference type="Pfam" id="PF03166">
    <property type="entry name" value="MH2"/>
    <property type="match status" value="1"/>
</dbReference>
<dbReference type="InterPro" id="IPR003619">
    <property type="entry name" value="MAD_homology1_Dwarfin-type"/>
</dbReference>
<evidence type="ECO:0000256" key="3">
    <source>
        <dbReference type="ARBA" id="ARBA00022833"/>
    </source>
</evidence>
<dbReference type="InterPro" id="IPR017855">
    <property type="entry name" value="SMAD-like_dom_sf"/>
</dbReference>
<accession>A0AAV7KQ54</accession>
<dbReference type="Pfam" id="PF03165">
    <property type="entry name" value="MH1"/>
    <property type="match status" value="1"/>
</dbReference>
<dbReference type="GO" id="GO:0060395">
    <property type="term" value="P:SMAD protein signal transduction"/>
    <property type="evidence" value="ECO:0007669"/>
    <property type="project" value="TreeGrafter"/>
</dbReference>
<feature type="domain" description="MH1" evidence="8">
    <location>
        <begin position="8"/>
        <end position="145"/>
    </location>
</feature>
<sequence length="354" mass="40401">MFRSRRWGLVRRLWRQRCALTQCGLSARGQNEGPEETLNALKVSAHNLFKKLRDDELELLVRILASRGSWDAGCIWCPRAELWVGKQTVPPHVLLCRLYRWPDLRHAWELKRLCFCEAFWRRGTDGASLCCNPYHYSRLCSPETPPPSSSKASTFDSSKLQIYESSHSELRHHHRNDTTISRNTINDGYWCKLAYWEHRARVGCLYAVHEPSVQIFSDLPKGNGFCLGHLGIGARSDAVRRTRGKIGQGLLLSQEQDGVWAYNRSEHPIFINAPTLTSTSQRNLLVHKVLPGYSMKVFEADRSTTHRSHSSPGDGPCDPDSARISFAKGWGPRYSRQFITSCPCWLEILLNRPG</sequence>
<gene>
    <name evidence="10" type="ORF">NDU88_000916</name>
</gene>
<feature type="domain" description="MH2" evidence="9">
    <location>
        <begin position="190"/>
        <end position="354"/>
    </location>
</feature>
<keyword evidence="4 7" id="KW-0805">Transcription regulation</keyword>
<dbReference type="Proteomes" id="UP001066276">
    <property type="component" value="Chromosome 12"/>
</dbReference>